<comment type="caution">
    <text evidence="3">The sequence shown here is derived from an EMBL/GenBank/DDBJ whole genome shotgun (WGS) entry which is preliminary data.</text>
</comment>
<sequence length="225" mass="25026">MRQWRIGTFSMGLLLILLGVTLLVANFGNPDIVQVAIAWWPIILVIIGLEILLYLFSSKEKTPFLKFDFLSIVFIGFIGFAGAGFYLAASLGITEEMEAAVHQEVDAGALPMIEEEVPDHIEKIVIFTDAAQPEILTHNNQNLVIFGTYETTMSNVTMEPNDIAQVVEVGNTLYVQFFQGDYQTGLIDKRNRIQPKLSVPETVDIEWAHNRKGTPLEKEVQAGAA</sequence>
<dbReference type="Proteomes" id="UP001500880">
    <property type="component" value="Unassembled WGS sequence"/>
</dbReference>
<dbReference type="Pfam" id="PF22570">
    <property type="entry name" value="LiaF-TM"/>
    <property type="match status" value="1"/>
</dbReference>
<protein>
    <recommendedName>
        <fullName evidence="2">LiaF transmembrane domain-containing protein</fullName>
    </recommendedName>
</protein>
<keyword evidence="1" id="KW-0812">Transmembrane</keyword>
<evidence type="ECO:0000313" key="3">
    <source>
        <dbReference type="EMBL" id="GAA0498068.1"/>
    </source>
</evidence>
<organism evidence="3 4">
    <name type="scientific">Salinibacillus aidingensis</name>
    <dbReference type="NCBI Taxonomy" id="237684"/>
    <lineage>
        <taxon>Bacteria</taxon>
        <taxon>Bacillati</taxon>
        <taxon>Bacillota</taxon>
        <taxon>Bacilli</taxon>
        <taxon>Bacillales</taxon>
        <taxon>Bacillaceae</taxon>
        <taxon>Salinibacillus</taxon>
    </lineage>
</organism>
<keyword evidence="1" id="KW-0472">Membrane</keyword>
<evidence type="ECO:0000259" key="2">
    <source>
        <dbReference type="Pfam" id="PF22570"/>
    </source>
</evidence>
<evidence type="ECO:0000313" key="4">
    <source>
        <dbReference type="Proteomes" id="UP001500880"/>
    </source>
</evidence>
<dbReference type="RefSeq" id="WP_343841928.1">
    <property type="nucleotide sequence ID" value="NZ_BAAADO010000005.1"/>
</dbReference>
<keyword evidence="4" id="KW-1185">Reference proteome</keyword>
<reference evidence="3 4" key="1">
    <citation type="journal article" date="2019" name="Int. J. Syst. Evol. Microbiol.">
        <title>The Global Catalogue of Microorganisms (GCM) 10K type strain sequencing project: providing services to taxonomists for standard genome sequencing and annotation.</title>
        <authorList>
            <consortium name="The Broad Institute Genomics Platform"/>
            <consortium name="The Broad Institute Genome Sequencing Center for Infectious Disease"/>
            <person name="Wu L."/>
            <person name="Ma J."/>
        </authorList>
    </citation>
    <scope>NUCLEOTIDE SEQUENCE [LARGE SCALE GENOMIC DNA]</scope>
    <source>
        <strain evidence="3 4">JCM 12389</strain>
    </source>
</reference>
<gene>
    <name evidence="3" type="ORF">GCM10008986_26400</name>
</gene>
<proteinExistence type="predicted"/>
<accession>A0ABN1BI92</accession>
<feature type="transmembrane region" description="Helical" evidence="1">
    <location>
        <begin position="69"/>
        <end position="89"/>
    </location>
</feature>
<evidence type="ECO:0000256" key="1">
    <source>
        <dbReference type="SAM" id="Phobius"/>
    </source>
</evidence>
<name>A0ABN1BI92_9BACI</name>
<dbReference type="InterPro" id="IPR054331">
    <property type="entry name" value="LiaF_TM"/>
</dbReference>
<feature type="transmembrane region" description="Helical" evidence="1">
    <location>
        <begin position="37"/>
        <end position="57"/>
    </location>
</feature>
<keyword evidence="1" id="KW-1133">Transmembrane helix</keyword>
<feature type="domain" description="LiaF transmembrane" evidence="2">
    <location>
        <begin position="11"/>
        <end position="81"/>
    </location>
</feature>
<dbReference type="EMBL" id="BAAADO010000005">
    <property type="protein sequence ID" value="GAA0498068.1"/>
    <property type="molecule type" value="Genomic_DNA"/>
</dbReference>